<evidence type="ECO:0000256" key="3">
    <source>
        <dbReference type="ARBA" id="ARBA00023015"/>
    </source>
</evidence>
<keyword evidence="4" id="KW-0238">DNA-binding</keyword>
<evidence type="ECO:0000259" key="7">
    <source>
        <dbReference type="PROSITE" id="PS50949"/>
    </source>
</evidence>
<evidence type="ECO:0000256" key="1">
    <source>
        <dbReference type="ARBA" id="ARBA00005384"/>
    </source>
</evidence>
<evidence type="ECO:0000256" key="5">
    <source>
        <dbReference type="ARBA" id="ARBA00023163"/>
    </source>
</evidence>
<dbReference type="RefSeq" id="WP_250918048.1">
    <property type="nucleotide sequence ID" value="NZ_JAMQAW010000005.1"/>
</dbReference>
<reference evidence="8" key="1">
    <citation type="submission" date="2022-06" db="EMBL/GenBank/DDBJ databases">
        <title>Genome public.</title>
        <authorList>
            <person name="Sun Q."/>
        </authorList>
    </citation>
    <scope>NUCLEOTIDE SEQUENCE</scope>
    <source>
        <strain evidence="8">CWNU-1</strain>
    </source>
</reference>
<proteinExistence type="inferred from homology"/>
<evidence type="ECO:0000256" key="4">
    <source>
        <dbReference type="ARBA" id="ARBA00023125"/>
    </source>
</evidence>
<dbReference type="InterPro" id="IPR051446">
    <property type="entry name" value="HTH_trans_reg/aminotransferase"/>
</dbReference>
<dbReference type="InterPro" id="IPR004839">
    <property type="entry name" value="Aminotransferase_I/II_large"/>
</dbReference>
<comment type="caution">
    <text evidence="8">The sequence shown here is derived from an EMBL/GenBank/DDBJ whole genome shotgun (WGS) entry which is preliminary data.</text>
</comment>
<keyword evidence="8" id="KW-0808">Transferase</keyword>
<keyword evidence="8" id="KW-0032">Aminotransferase</keyword>
<dbReference type="Pfam" id="PF00155">
    <property type="entry name" value="Aminotran_1_2"/>
    <property type="match status" value="1"/>
</dbReference>
<dbReference type="SUPFAM" id="SSF53383">
    <property type="entry name" value="PLP-dependent transferases"/>
    <property type="match status" value="1"/>
</dbReference>
<dbReference type="InterPro" id="IPR036390">
    <property type="entry name" value="WH_DNA-bd_sf"/>
</dbReference>
<dbReference type="Gene3D" id="3.90.1150.10">
    <property type="entry name" value="Aspartate Aminotransferase, domain 1"/>
    <property type="match status" value="1"/>
</dbReference>
<dbReference type="InterPro" id="IPR036388">
    <property type="entry name" value="WH-like_DNA-bd_sf"/>
</dbReference>
<feature type="domain" description="HTH gntR-type" evidence="7">
    <location>
        <begin position="9"/>
        <end position="77"/>
    </location>
</feature>
<dbReference type="Gene3D" id="1.10.10.10">
    <property type="entry name" value="Winged helix-like DNA-binding domain superfamily/Winged helix DNA-binding domain"/>
    <property type="match status" value="1"/>
</dbReference>
<protein>
    <submittedName>
        <fullName evidence="8">Aminotransferase class I/II-fold pyridoxal phosphate-dependent enzyme</fullName>
    </submittedName>
</protein>
<dbReference type="Pfam" id="PF00392">
    <property type="entry name" value="GntR"/>
    <property type="match status" value="1"/>
</dbReference>
<dbReference type="InterPro" id="IPR000524">
    <property type="entry name" value="Tscrpt_reg_HTH_GntR"/>
</dbReference>
<dbReference type="CDD" id="cd07377">
    <property type="entry name" value="WHTH_GntR"/>
    <property type="match status" value="1"/>
</dbReference>
<dbReference type="InterPro" id="IPR015424">
    <property type="entry name" value="PyrdxlP-dep_Trfase"/>
</dbReference>
<dbReference type="InterPro" id="IPR015422">
    <property type="entry name" value="PyrdxlP-dep_Trfase_small"/>
</dbReference>
<evidence type="ECO:0000256" key="2">
    <source>
        <dbReference type="ARBA" id="ARBA00022898"/>
    </source>
</evidence>
<dbReference type="Gene3D" id="3.40.640.10">
    <property type="entry name" value="Type I PLP-dependent aspartate aminotransferase-like (Major domain)"/>
    <property type="match status" value="1"/>
</dbReference>
<evidence type="ECO:0000313" key="8">
    <source>
        <dbReference type="EMBL" id="MCM2387682.1"/>
    </source>
</evidence>
<gene>
    <name evidence="8" type="ORF">NBG84_05050</name>
</gene>
<evidence type="ECO:0000313" key="9">
    <source>
        <dbReference type="Proteomes" id="UP001431429"/>
    </source>
</evidence>
<keyword evidence="5" id="KW-0804">Transcription</keyword>
<keyword evidence="2" id="KW-0663">Pyridoxal phosphate</keyword>
<keyword evidence="9" id="KW-1185">Reference proteome</keyword>
<comment type="similarity">
    <text evidence="1">In the C-terminal section; belongs to the class-I pyridoxal-phosphate-dependent aminotransferase family.</text>
</comment>
<dbReference type="PROSITE" id="PS50949">
    <property type="entry name" value="HTH_GNTR"/>
    <property type="match status" value="1"/>
</dbReference>
<dbReference type="SMART" id="SM00345">
    <property type="entry name" value="HTH_GNTR"/>
    <property type="match status" value="1"/>
</dbReference>
<dbReference type="EMBL" id="JAMQAW010000005">
    <property type="protein sequence ID" value="MCM2387682.1"/>
    <property type="molecule type" value="Genomic_DNA"/>
</dbReference>
<dbReference type="GO" id="GO:0008483">
    <property type="term" value="F:transaminase activity"/>
    <property type="evidence" value="ECO:0007669"/>
    <property type="project" value="UniProtKB-KW"/>
</dbReference>
<dbReference type="Proteomes" id="UP001431429">
    <property type="component" value="Unassembled WGS sequence"/>
</dbReference>
<dbReference type="PANTHER" id="PTHR46577:SF1">
    <property type="entry name" value="HTH-TYPE TRANSCRIPTIONAL REGULATORY PROTEIN GABR"/>
    <property type="match status" value="1"/>
</dbReference>
<organism evidence="8 9">
    <name type="scientific">Streptomyces albipurpureus</name>
    <dbReference type="NCBI Taxonomy" id="2897419"/>
    <lineage>
        <taxon>Bacteria</taxon>
        <taxon>Bacillati</taxon>
        <taxon>Actinomycetota</taxon>
        <taxon>Actinomycetes</taxon>
        <taxon>Kitasatosporales</taxon>
        <taxon>Streptomycetaceae</taxon>
        <taxon>Streptomyces</taxon>
    </lineage>
</organism>
<feature type="region of interest" description="Disordered" evidence="6">
    <location>
        <begin position="66"/>
        <end position="94"/>
    </location>
</feature>
<name>A0ABT0UGD3_9ACTN</name>
<accession>A0ABT0UGD3</accession>
<dbReference type="SUPFAM" id="SSF46785">
    <property type="entry name" value="Winged helix' DNA-binding domain"/>
    <property type="match status" value="1"/>
</dbReference>
<dbReference type="InterPro" id="IPR015421">
    <property type="entry name" value="PyrdxlP-dep_Trfase_major"/>
</dbReference>
<dbReference type="CDD" id="cd00609">
    <property type="entry name" value="AAT_like"/>
    <property type="match status" value="1"/>
</dbReference>
<keyword evidence="3" id="KW-0805">Transcription regulation</keyword>
<evidence type="ECO:0000256" key="6">
    <source>
        <dbReference type="SAM" id="MobiDB-lite"/>
    </source>
</evidence>
<sequence>MLGEYRIGGRRASDIAASIEQGVGAGQLEPGALLPPMRELATRLGVNPNTVAAAYRTLRERGVIETSGRRGSRIRSRPASTSRGSIGIDAPPGVRDVSAGNPDIALLPPLGEAFAAAALHHEREPGLYGQAPVDEEFARLARAALDADGVPAGPIAVTSGSLDAIERVLAAHLRPGDSVAVEDPGWGGLLDLVPALGLKPVPVPVDDDGPLAEAVERALADGARALIVTDRAQNPTGAAIGALRARQLRSVLTRFPRTLLIEDDHGHAIVDQPLHPLAGTTDSWAFVRSTAKAYGPDLRVAFLTGDTVTIDRVTGRQRLGPGWVSRLLQRAVVHLWASGAVNAQAVADSYGRRREALIHALAEHGVDAYGRSGMNVWVPVPDETGAITRLLQTGWAVAPGARFRMSAPPGVRVTVSHLALDDINAVADAVASAVGPAPARSYG</sequence>
<dbReference type="PANTHER" id="PTHR46577">
    <property type="entry name" value="HTH-TYPE TRANSCRIPTIONAL REGULATORY PROTEIN GABR"/>
    <property type="match status" value="1"/>
</dbReference>